<accession>A0A6A6QXI5</accession>
<feature type="compositionally biased region" description="Low complexity" evidence="2">
    <location>
        <begin position="506"/>
        <end position="517"/>
    </location>
</feature>
<evidence type="ECO:0000259" key="3">
    <source>
        <dbReference type="Pfam" id="PF24883"/>
    </source>
</evidence>
<evidence type="ECO:0000256" key="2">
    <source>
        <dbReference type="SAM" id="MobiDB-lite"/>
    </source>
</evidence>
<sequence length="528" mass="59006">MANPFAIRALAHPAIAETYPLSTDIYRELYSFFFSSKEFLRWCGSECPWQLHCYGGPGSGKTTLCALVVQHLQAHAENPEVVSAFVQADVLSNETIFLEDFLATVYHQVHAFGRVEYKSVDLFDKYEDACQAGRRSAVRIELLREALHASFSQSAPCFLVMDGIDRCSAALRLLIERELQDLQSLGVRIMVSARLRVFEKPLEATCDTDETDDVLKLFLECSKCEETVLCFPCKERGEVCPICETAEYLIESYDIVNFGIGQIPPQSMRDFVAWDLEKEHGDLGLKSSCHDKPPLSSLGALILRNQDGSTPQSLLERILEQAENNIGIAKLRLDNFHNAQSLEDVESIGDRLPPNIVFQFDTAVRNIETQPASQGDLGLRAIAAAAENNAGVPAANVERWLRPKSSKFPPRSVEDVLQSANGFLISANMEEENIRIYHASFFMYVAQNYNASLLWARSQLHFDRAFRSRTNISTLMSETKIKSPPLFSRVLSFDSSPRSDESDKGSPSILSRSSTTSYFVGARRPTNG</sequence>
<keyword evidence="5" id="KW-1185">Reference proteome</keyword>
<feature type="region of interest" description="Disordered" evidence="2">
    <location>
        <begin position="494"/>
        <end position="528"/>
    </location>
</feature>
<evidence type="ECO:0000256" key="1">
    <source>
        <dbReference type="ARBA" id="ARBA00022737"/>
    </source>
</evidence>
<proteinExistence type="predicted"/>
<dbReference type="Gene3D" id="3.40.50.300">
    <property type="entry name" value="P-loop containing nucleotide triphosphate hydrolases"/>
    <property type="match status" value="1"/>
</dbReference>
<dbReference type="AlphaFoldDB" id="A0A6A6QXI5"/>
<dbReference type="Proteomes" id="UP000799750">
    <property type="component" value="Unassembled WGS sequence"/>
</dbReference>
<evidence type="ECO:0000313" key="4">
    <source>
        <dbReference type="EMBL" id="KAF2496956.1"/>
    </source>
</evidence>
<reference evidence="4" key="1">
    <citation type="journal article" date="2020" name="Stud. Mycol.">
        <title>101 Dothideomycetes genomes: a test case for predicting lifestyles and emergence of pathogens.</title>
        <authorList>
            <person name="Haridas S."/>
            <person name="Albert R."/>
            <person name="Binder M."/>
            <person name="Bloem J."/>
            <person name="Labutti K."/>
            <person name="Salamov A."/>
            <person name="Andreopoulos B."/>
            <person name="Baker S."/>
            <person name="Barry K."/>
            <person name="Bills G."/>
            <person name="Bluhm B."/>
            <person name="Cannon C."/>
            <person name="Castanera R."/>
            <person name="Culley D."/>
            <person name="Daum C."/>
            <person name="Ezra D."/>
            <person name="Gonzalez J."/>
            <person name="Henrissat B."/>
            <person name="Kuo A."/>
            <person name="Liang C."/>
            <person name="Lipzen A."/>
            <person name="Lutzoni F."/>
            <person name="Magnuson J."/>
            <person name="Mondo S."/>
            <person name="Nolan M."/>
            <person name="Ohm R."/>
            <person name="Pangilinan J."/>
            <person name="Park H.-J."/>
            <person name="Ramirez L."/>
            <person name="Alfaro M."/>
            <person name="Sun H."/>
            <person name="Tritt A."/>
            <person name="Yoshinaga Y."/>
            <person name="Zwiers L.-H."/>
            <person name="Turgeon B."/>
            <person name="Goodwin S."/>
            <person name="Spatafora J."/>
            <person name="Crous P."/>
            <person name="Grigoriev I."/>
        </authorList>
    </citation>
    <scope>NUCLEOTIDE SEQUENCE</scope>
    <source>
        <strain evidence="4">CBS 269.34</strain>
    </source>
</reference>
<feature type="domain" description="Nephrocystin 3-like N-terminal" evidence="3">
    <location>
        <begin position="33"/>
        <end position="194"/>
    </location>
</feature>
<dbReference type="InterPro" id="IPR056884">
    <property type="entry name" value="NPHP3-like_N"/>
</dbReference>
<dbReference type="PANTHER" id="PTHR10039">
    <property type="entry name" value="AMELOGENIN"/>
    <property type="match status" value="1"/>
</dbReference>
<keyword evidence="1" id="KW-0677">Repeat</keyword>
<dbReference type="PANTHER" id="PTHR10039:SF15">
    <property type="entry name" value="NACHT DOMAIN-CONTAINING PROTEIN"/>
    <property type="match status" value="1"/>
</dbReference>
<gene>
    <name evidence="4" type="ORF">BU16DRAFT_458406</name>
</gene>
<dbReference type="Pfam" id="PF24883">
    <property type="entry name" value="NPHP3_N"/>
    <property type="match status" value="1"/>
</dbReference>
<protein>
    <recommendedName>
        <fullName evidence="3">Nephrocystin 3-like N-terminal domain-containing protein</fullName>
    </recommendedName>
</protein>
<dbReference type="OrthoDB" id="3885310at2759"/>
<dbReference type="SUPFAM" id="SSF52540">
    <property type="entry name" value="P-loop containing nucleoside triphosphate hydrolases"/>
    <property type="match status" value="1"/>
</dbReference>
<evidence type="ECO:0000313" key="5">
    <source>
        <dbReference type="Proteomes" id="UP000799750"/>
    </source>
</evidence>
<dbReference type="InterPro" id="IPR027417">
    <property type="entry name" value="P-loop_NTPase"/>
</dbReference>
<organism evidence="4 5">
    <name type="scientific">Lophium mytilinum</name>
    <dbReference type="NCBI Taxonomy" id="390894"/>
    <lineage>
        <taxon>Eukaryota</taxon>
        <taxon>Fungi</taxon>
        <taxon>Dikarya</taxon>
        <taxon>Ascomycota</taxon>
        <taxon>Pezizomycotina</taxon>
        <taxon>Dothideomycetes</taxon>
        <taxon>Pleosporomycetidae</taxon>
        <taxon>Mytilinidiales</taxon>
        <taxon>Mytilinidiaceae</taxon>
        <taxon>Lophium</taxon>
    </lineage>
</organism>
<dbReference type="EMBL" id="MU004187">
    <property type="protein sequence ID" value="KAF2496956.1"/>
    <property type="molecule type" value="Genomic_DNA"/>
</dbReference>
<name>A0A6A6QXI5_9PEZI</name>